<comment type="pathway">
    <text evidence="9">Phospholipid metabolism.</text>
</comment>
<evidence type="ECO:0000256" key="4">
    <source>
        <dbReference type="ARBA" id="ARBA00022679"/>
    </source>
</evidence>
<evidence type="ECO:0000256" key="8">
    <source>
        <dbReference type="ARBA" id="ARBA00023315"/>
    </source>
</evidence>
<dbReference type="PANTHER" id="PTHR13906:SF16">
    <property type="entry name" value="LYSOPHOSPHOLIPID ACYLTRANSFERASE 7"/>
    <property type="match status" value="1"/>
</dbReference>
<dbReference type="PANTHER" id="PTHR13906">
    <property type="entry name" value="PORCUPINE"/>
    <property type="match status" value="1"/>
</dbReference>
<keyword evidence="13" id="KW-1185">Reference proteome</keyword>
<feature type="transmembrane region" description="Helical" evidence="11">
    <location>
        <begin position="34"/>
        <end position="52"/>
    </location>
</feature>
<feature type="transmembrane region" description="Helical" evidence="11">
    <location>
        <begin position="427"/>
        <end position="446"/>
    </location>
</feature>
<evidence type="ECO:0000256" key="2">
    <source>
        <dbReference type="ARBA" id="ARBA00005074"/>
    </source>
</evidence>
<dbReference type="Proteomes" id="UP001558652">
    <property type="component" value="Unassembled WGS sequence"/>
</dbReference>
<dbReference type="GO" id="GO:0016746">
    <property type="term" value="F:acyltransferase activity"/>
    <property type="evidence" value="ECO:0007669"/>
    <property type="project" value="UniProtKB-KW"/>
</dbReference>
<protein>
    <recommendedName>
        <fullName evidence="10">Lysophospholipid acyltransferase 7</fullName>
    </recommendedName>
</protein>
<dbReference type="AlphaFoldDB" id="A0ABD0Y3J8"/>
<evidence type="ECO:0000256" key="6">
    <source>
        <dbReference type="ARBA" id="ARBA00022989"/>
    </source>
</evidence>
<keyword evidence="7 11" id="KW-0472">Membrane</keyword>
<feature type="transmembrane region" description="Helical" evidence="11">
    <location>
        <begin position="226"/>
        <end position="246"/>
    </location>
</feature>
<feature type="transmembrane region" description="Helical" evidence="11">
    <location>
        <begin position="196"/>
        <end position="214"/>
    </location>
</feature>
<feature type="transmembrane region" description="Helical" evidence="11">
    <location>
        <begin position="6"/>
        <end position="22"/>
    </location>
</feature>
<keyword evidence="6 11" id="KW-1133">Transmembrane helix</keyword>
<keyword evidence="5 11" id="KW-0812">Transmembrane</keyword>
<dbReference type="EMBL" id="JBFDAA010000016">
    <property type="protein sequence ID" value="KAL1117250.1"/>
    <property type="molecule type" value="Genomic_DNA"/>
</dbReference>
<sequence>MDWEDTVYLVLLISSVAFGKVLRQIEDKKTRKDVSTFVGFAIVFVTSGVHILHPIALVVGNWVIIKYLKKKNVHSISFIFSFLYLVFFRTTEYFGISYPPGQTNLIQMILTLKLVGLAFELHDTRTANMAGKSSSELDCSRIPEPDLIEMFHYSFCYIGVITGPYFSYRCYWDMFNRPFSDNAPCLQATLDRAKYLPLYAVGFLLSSYFFPLKYVETSDFKEQCSLWYRLFYILPCFFTFRMRMYIGMRLSECVFTMSGLGAYPAVTLPKPGKGPSTNFGNLVTISVDDERAKEAEYSFETIHNIEPWGAEFEYTVRSSMKSWNMTVQYWLATYVYRRFPIKAFRMPATFLVSSFWHGIYAGHYMCLCSVPFYLPIEDRYVERFKGINLSPKLGKLWFVVAYTWRMLLMGYWGVAFSLLYVQPAFSFWVSVYFIPSLITVLMYLALPRQQKVSLKKT</sequence>
<reference evidence="12 13" key="1">
    <citation type="submission" date="2024-07" db="EMBL/GenBank/DDBJ databases">
        <title>Chromosome-level genome assembly of the water stick insect Ranatra chinensis (Heteroptera: Nepidae).</title>
        <authorList>
            <person name="Liu X."/>
        </authorList>
    </citation>
    <scope>NUCLEOTIDE SEQUENCE [LARGE SCALE GENOMIC DNA]</scope>
    <source>
        <strain evidence="12">Cailab_2021Rc</strain>
        <tissue evidence="12">Muscle</tissue>
    </source>
</reference>
<evidence type="ECO:0000313" key="12">
    <source>
        <dbReference type="EMBL" id="KAL1117250.1"/>
    </source>
</evidence>
<keyword evidence="4" id="KW-0808">Transferase</keyword>
<comment type="pathway">
    <text evidence="2">Lipid metabolism; phospholipid metabolism.</text>
</comment>
<evidence type="ECO:0000256" key="11">
    <source>
        <dbReference type="SAM" id="Phobius"/>
    </source>
</evidence>
<evidence type="ECO:0000256" key="9">
    <source>
        <dbReference type="ARBA" id="ARBA00025707"/>
    </source>
</evidence>
<feature type="transmembrane region" description="Helical" evidence="11">
    <location>
        <begin position="396"/>
        <end position="421"/>
    </location>
</feature>
<proteinExistence type="inferred from homology"/>
<dbReference type="InterPro" id="IPR049941">
    <property type="entry name" value="LPLAT_7/PORCN-like"/>
</dbReference>
<comment type="similarity">
    <text evidence="3">Belongs to the membrane-bound acyltransferase family.</text>
</comment>
<dbReference type="Pfam" id="PF03062">
    <property type="entry name" value="MBOAT"/>
    <property type="match status" value="1"/>
</dbReference>
<gene>
    <name evidence="12" type="ORF">AAG570_004576</name>
</gene>
<feature type="transmembrane region" description="Helical" evidence="11">
    <location>
        <begin position="72"/>
        <end position="88"/>
    </location>
</feature>
<dbReference type="GO" id="GO:0016020">
    <property type="term" value="C:membrane"/>
    <property type="evidence" value="ECO:0007669"/>
    <property type="project" value="UniProtKB-SubCell"/>
</dbReference>
<comment type="subcellular location">
    <subcellularLocation>
        <location evidence="1">Membrane</location>
        <topology evidence="1">Multi-pass membrane protein</topology>
    </subcellularLocation>
</comment>
<keyword evidence="8" id="KW-0012">Acyltransferase</keyword>
<name>A0ABD0Y3J8_9HEMI</name>
<accession>A0ABD0Y3J8</accession>
<evidence type="ECO:0000256" key="5">
    <source>
        <dbReference type="ARBA" id="ARBA00022692"/>
    </source>
</evidence>
<dbReference type="InterPro" id="IPR004299">
    <property type="entry name" value="MBOAT_fam"/>
</dbReference>
<evidence type="ECO:0000256" key="3">
    <source>
        <dbReference type="ARBA" id="ARBA00010323"/>
    </source>
</evidence>
<evidence type="ECO:0000256" key="1">
    <source>
        <dbReference type="ARBA" id="ARBA00004141"/>
    </source>
</evidence>
<feature type="transmembrane region" description="Helical" evidence="11">
    <location>
        <begin position="150"/>
        <end position="168"/>
    </location>
</feature>
<comment type="caution">
    <text evidence="12">The sequence shown here is derived from an EMBL/GenBank/DDBJ whole genome shotgun (WGS) entry which is preliminary data.</text>
</comment>
<evidence type="ECO:0000256" key="7">
    <source>
        <dbReference type="ARBA" id="ARBA00023136"/>
    </source>
</evidence>
<evidence type="ECO:0000313" key="13">
    <source>
        <dbReference type="Proteomes" id="UP001558652"/>
    </source>
</evidence>
<evidence type="ECO:0000256" key="10">
    <source>
        <dbReference type="ARBA" id="ARBA00093678"/>
    </source>
</evidence>
<organism evidence="12 13">
    <name type="scientific">Ranatra chinensis</name>
    <dbReference type="NCBI Taxonomy" id="642074"/>
    <lineage>
        <taxon>Eukaryota</taxon>
        <taxon>Metazoa</taxon>
        <taxon>Ecdysozoa</taxon>
        <taxon>Arthropoda</taxon>
        <taxon>Hexapoda</taxon>
        <taxon>Insecta</taxon>
        <taxon>Pterygota</taxon>
        <taxon>Neoptera</taxon>
        <taxon>Paraneoptera</taxon>
        <taxon>Hemiptera</taxon>
        <taxon>Heteroptera</taxon>
        <taxon>Panheteroptera</taxon>
        <taxon>Nepomorpha</taxon>
        <taxon>Nepidae</taxon>
        <taxon>Ranatrinae</taxon>
        <taxon>Ranatra</taxon>
    </lineage>
</organism>